<dbReference type="OrthoDB" id="9046326at2"/>
<keyword evidence="2" id="KW-1185">Reference proteome</keyword>
<dbReference type="InterPro" id="IPR011990">
    <property type="entry name" value="TPR-like_helical_dom_sf"/>
</dbReference>
<protein>
    <submittedName>
        <fullName evidence="1">Uncharacterized protein</fullName>
    </submittedName>
</protein>
<dbReference type="RefSeq" id="WP_106603242.1">
    <property type="nucleotide sequence ID" value="NZ_PYGK01000006.1"/>
</dbReference>
<accession>A0A2P8G7T6</accession>
<dbReference type="InterPro" id="IPR036514">
    <property type="entry name" value="SGNH_hydro_sf"/>
</dbReference>
<dbReference type="Gene3D" id="3.40.50.1110">
    <property type="entry name" value="SGNH hydrolase"/>
    <property type="match status" value="1"/>
</dbReference>
<reference evidence="1 2" key="1">
    <citation type="submission" date="2018-03" db="EMBL/GenBank/DDBJ databases">
        <title>Genomic Encyclopedia of Archaeal and Bacterial Type Strains, Phase II (KMG-II): from individual species to whole genera.</title>
        <authorList>
            <person name="Goeker M."/>
        </authorList>
    </citation>
    <scope>NUCLEOTIDE SEQUENCE [LARGE SCALE GENOMIC DNA]</scope>
    <source>
        <strain evidence="1 2">DSM 18107</strain>
    </source>
</reference>
<dbReference type="SUPFAM" id="SSF52266">
    <property type="entry name" value="SGNH hydrolase"/>
    <property type="match status" value="1"/>
</dbReference>
<dbReference type="GO" id="GO:0016788">
    <property type="term" value="F:hydrolase activity, acting on ester bonds"/>
    <property type="evidence" value="ECO:0007669"/>
    <property type="project" value="UniProtKB-ARBA"/>
</dbReference>
<dbReference type="AlphaFoldDB" id="A0A2P8G7T6"/>
<comment type="caution">
    <text evidence="1">The sequence shown here is derived from an EMBL/GenBank/DDBJ whole genome shotgun (WGS) entry which is preliminary data.</text>
</comment>
<evidence type="ECO:0000313" key="2">
    <source>
        <dbReference type="Proteomes" id="UP000240978"/>
    </source>
</evidence>
<evidence type="ECO:0000313" key="1">
    <source>
        <dbReference type="EMBL" id="PSL30053.1"/>
    </source>
</evidence>
<dbReference type="Proteomes" id="UP000240978">
    <property type="component" value="Unassembled WGS sequence"/>
</dbReference>
<dbReference type="EMBL" id="PYGK01000006">
    <property type="protein sequence ID" value="PSL30053.1"/>
    <property type="molecule type" value="Genomic_DNA"/>
</dbReference>
<dbReference type="Gene3D" id="1.25.40.10">
    <property type="entry name" value="Tetratricopeptide repeat domain"/>
    <property type="match status" value="1"/>
</dbReference>
<name>A0A2P8G7T6_9BACT</name>
<gene>
    <name evidence="1" type="ORF">CLV42_106390</name>
</gene>
<organism evidence="1 2">
    <name type="scientific">Chitinophaga ginsengisoli</name>
    <dbReference type="NCBI Taxonomy" id="363837"/>
    <lineage>
        <taxon>Bacteria</taxon>
        <taxon>Pseudomonadati</taxon>
        <taxon>Bacteroidota</taxon>
        <taxon>Chitinophagia</taxon>
        <taxon>Chitinophagales</taxon>
        <taxon>Chitinophagaceae</taxon>
        <taxon>Chitinophaga</taxon>
    </lineage>
</organism>
<proteinExistence type="predicted"/>
<sequence>MSVRPSSTLREKADALALLLSSGQSSTIEVNTLFEELGITNEQMADTSLSVSDATGHIGIYKPEEVDGEIVYSRDISRKARWTYFADIPVIPAKGTRKRVVLLGESVARGFLLDPGFTPAQVLGTLLNGNTDKDEFEVIDLAETNLGMAGLKERYREALDLEPDMVLFLAGNNWREDLVNMILTDKTYLSRVREALVINQDISSARTILEELFAELVGSFLEYVRTVGGSALPVIFAIPEFNLLDCRSTPGERFISRLPDNGIAGWIAARDQAELALKDNDAQRCIAQATGMIALDPSHPYGYELLADAHLLLQEYDKARVYLETARDTALFCRTNSKPRMFNITRQTILQEAAGHNIAVVDIPEVFRQHLNGRIPGKDLFLDYCHFTAEGIQIAMQAVADRIFTLSGNKASGKLSAASIRPDQEVHAMAHLFAAIHNAHWGQQYDILYHHCVKALQYSKEIARTMIYYCDMMNRSASNNLCKTLEILVTGNTRLDRYVHALLHPRSGKTMEIDLVNAMVAALQTAGVNLSKYVDDLRNKEHGVAVQAVNLLETFYHATSYDEYQGTKAAFYQARDAQSVFFLVAAKDEPVFFDISLRVPGLQGDGKIRVLLNGVQVSEVAVSGKWTRHSLTVPADICTNGINTVTVCWPVPEQLVAAEQRATADEAILDAAFYVFGEIVTFTATSNTSTHFELN</sequence>